<evidence type="ECO:0000313" key="5">
    <source>
        <dbReference type="Proteomes" id="UP001596270"/>
    </source>
</evidence>
<keyword evidence="2 4" id="KW-0560">Oxidoreductase</keyword>
<dbReference type="Pfam" id="PF13561">
    <property type="entry name" value="adh_short_C2"/>
    <property type="match status" value="1"/>
</dbReference>
<proteinExistence type="inferred from homology"/>
<dbReference type="CDD" id="cd05233">
    <property type="entry name" value="SDR_c"/>
    <property type="match status" value="1"/>
</dbReference>
<evidence type="ECO:0000259" key="3">
    <source>
        <dbReference type="SMART" id="SM00822"/>
    </source>
</evidence>
<dbReference type="SUPFAM" id="SSF51735">
    <property type="entry name" value="NAD(P)-binding Rossmann-fold domains"/>
    <property type="match status" value="1"/>
</dbReference>
<accession>A0ABW1TXB2</accession>
<dbReference type="PRINTS" id="PR00080">
    <property type="entry name" value="SDRFAMILY"/>
</dbReference>
<keyword evidence="5" id="KW-1185">Reference proteome</keyword>
<dbReference type="SMART" id="SM00822">
    <property type="entry name" value="PKS_KR"/>
    <property type="match status" value="1"/>
</dbReference>
<dbReference type="EMBL" id="JBHSRS010000018">
    <property type="protein sequence ID" value="MFC6281965.1"/>
    <property type="molecule type" value="Genomic_DNA"/>
</dbReference>
<dbReference type="InterPro" id="IPR020904">
    <property type="entry name" value="Sc_DH/Rdtase_CS"/>
</dbReference>
<dbReference type="RefSeq" id="WP_371438438.1">
    <property type="nucleotide sequence ID" value="NZ_JBHSRS010000018.1"/>
</dbReference>
<dbReference type="PROSITE" id="PS00061">
    <property type="entry name" value="ADH_SHORT"/>
    <property type="match status" value="1"/>
</dbReference>
<dbReference type="PANTHER" id="PTHR42760">
    <property type="entry name" value="SHORT-CHAIN DEHYDROGENASES/REDUCTASES FAMILY MEMBER"/>
    <property type="match status" value="1"/>
</dbReference>
<evidence type="ECO:0000256" key="2">
    <source>
        <dbReference type="ARBA" id="ARBA00023002"/>
    </source>
</evidence>
<dbReference type="PANTHER" id="PTHR42760:SF133">
    <property type="entry name" value="3-OXOACYL-[ACYL-CARRIER-PROTEIN] REDUCTASE"/>
    <property type="match status" value="1"/>
</dbReference>
<evidence type="ECO:0000313" key="4">
    <source>
        <dbReference type="EMBL" id="MFC6281965.1"/>
    </source>
</evidence>
<organism evidence="4 5">
    <name type="scientific">Polaromonas aquatica</name>
    <dbReference type="NCBI Taxonomy" id="332657"/>
    <lineage>
        <taxon>Bacteria</taxon>
        <taxon>Pseudomonadati</taxon>
        <taxon>Pseudomonadota</taxon>
        <taxon>Betaproteobacteria</taxon>
        <taxon>Burkholderiales</taxon>
        <taxon>Comamonadaceae</taxon>
        <taxon>Polaromonas</taxon>
    </lineage>
</organism>
<dbReference type="InterPro" id="IPR036291">
    <property type="entry name" value="NAD(P)-bd_dom_sf"/>
</dbReference>
<dbReference type="PRINTS" id="PR00081">
    <property type="entry name" value="GDHRDH"/>
</dbReference>
<gene>
    <name evidence="4" type="ORF">ACFQND_12035</name>
</gene>
<dbReference type="Proteomes" id="UP001596270">
    <property type="component" value="Unassembled WGS sequence"/>
</dbReference>
<dbReference type="Gene3D" id="3.40.50.720">
    <property type="entry name" value="NAD(P)-binding Rossmann-like Domain"/>
    <property type="match status" value="1"/>
</dbReference>
<comment type="caution">
    <text evidence="4">The sequence shown here is derived from an EMBL/GenBank/DDBJ whole genome shotgun (WGS) entry which is preliminary data.</text>
</comment>
<evidence type="ECO:0000256" key="1">
    <source>
        <dbReference type="ARBA" id="ARBA00006484"/>
    </source>
</evidence>
<reference evidence="5" key="1">
    <citation type="journal article" date="2019" name="Int. J. Syst. Evol. Microbiol.">
        <title>The Global Catalogue of Microorganisms (GCM) 10K type strain sequencing project: providing services to taxonomists for standard genome sequencing and annotation.</title>
        <authorList>
            <consortium name="The Broad Institute Genomics Platform"/>
            <consortium name="The Broad Institute Genome Sequencing Center for Infectious Disease"/>
            <person name="Wu L."/>
            <person name="Ma J."/>
        </authorList>
    </citation>
    <scope>NUCLEOTIDE SEQUENCE [LARGE SCALE GENOMIC DNA]</scope>
    <source>
        <strain evidence="5">CCUG 39402</strain>
    </source>
</reference>
<comment type="similarity">
    <text evidence="1">Belongs to the short-chain dehydrogenases/reductases (SDR) family.</text>
</comment>
<dbReference type="EC" id="1.1.1.-" evidence="4"/>
<dbReference type="InterPro" id="IPR057326">
    <property type="entry name" value="KR_dom"/>
</dbReference>
<dbReference type="InterPro" id="IPR002347">
    <property type="entry name" value="SDR_fam"/>
</dbReference>
<sequence length="257" mass="26323">MGKTGPVCLITGSATGIGAACAREFSRHGWHVGISYQGEGQLQEAQAVAADCSNAGATCLLQALDVRHDAECVRFAQAALQRFGRIDALINCAGTTRFIAHDDLAALDADEFHRTYDVNVVGMHQITRACAQALKASGAGSVVNISSIGGLLGRGSSVAYAASKGAVNTMTLALARALAPVRVNAIAPGFVAGGLPSRVLDAKAHAQATAAQTGNSVLQRISQPEEVAALAWFLTAHAPGITGDIVMLDNGLHLNAG</sequence>
<feature type="domain" description="Ketoreductase" evidence="3">
    <location>
        <begin position="6"/>
        <end position="194"/>
    </location>
</feature>
<protein>
    <submittedName>
        <fullName evidence="4">SDR family NAD(P)-dependent oxidoreductase</fullName>
        <ecNumber evidence="4">1.1.1.-</ecNumber>
    </submittedName>
</protein>
<name>A0ABW1TXB2_9BURK</name>
<dbReference type="GO" id="GO:0016491">
    <property type="term" value="F:oxidoreductase activity"/>
    <property type="evidence" value="ECO:0007669"/>
    <property type="project" value="UniProtKB-KW"/>
</dbReference>
<dbReference type="PROSITE" id="PS51257">
    <property type="entry name" value="PROKAR_LIPOPROTEIN"/>
    <property type="match status" value="1"/>
</dbReference>